<evidence type="ECO:0000256" key="1">
    <source>
        <dbReference type="SAM" id="Phobius"/>
    </source>
</evidence>
<proteinExistence type="predicted"/>
<gene>
    <name evidence="2" type="ORF">OEZ49_22450</name>
</gene>
<keyword evidence="1" id="KW-1133">Transmembrane helix</keyword>
<keyword evidence="1" id="KW-0472">Membrane</keyword>
<comment type="caution">
    <text evidence="2">The sequence shown here is derived from an EMBL/GenBank/DDBJ whole genome shotgun (WGS) entry which is preliminary data.</text>
</comment>
<name>A0ABT2WX82_9RHOB</name>
<organism evidence="2 3">
    <name type="scientific">Ruegeria marisflavi</name>
    <dbReference type="NCBI Taxonomy" id="2984152"/>
    <lineage>
        <taxon>Bacteria</taxon>
        <taxon>Pseudomonadati</taxon>
        <taxon>Pseudomonadota</taxon>
        <taxon>Alphaproteobacteria</taxon>
        <taxon>Rhodobacterales</taxon>
        <taxon>Roseobacteraceae</taxon>
        <taxon>Ruegeria</taxon>
    </lineage>
</organism>
<feature type="transmembrane region" description="Helical" evidence="1">
    <location>
        <begin position="128"/>
        <end position="152"/>
    </location>
</feature>
<dbReference type="EMBL" id="JAOVQN010000043">
    <property type="protein sequence ID" value="MCU9840514.1"/>
    <property type="molecule type" value="Genomic_DNA"/>
</dbReference>
<keyword evidence="1" id="KW-0812">Transmembrane</keyword>
<keyword evidence="3" id="KW-1185">Reference proteome</keyword>
<feature type="transmembrane region" description="Helical" evidence="1">
    <location>
        <begin position="51"/>
        <end position="73"/>
    </location>
</feature>
<dbReference type="Proteomes" id="UP001321014">
    <property type="component" value="Unassembled WGS sequence"/>
</dbReference>
<sequence>MATVSATIKVIGHELREMLPPVVFFGAGFNALVQTLQVMSEDSGTQPTSHLTASLGAFLVAKTILIADLLPFLNRFRHHARIFEVIWKGGIYYISTALLHVLERLFSATRAEGTFASGLEKTLQAFDWSHFAIVQMWLAILLFSYTALMIMVRDLGHESLFEAIFSEDPRRRN</sequence>
<accession>A0ABT2WX82</accession>
<protein>
    <submittedName>
        <fullName evidence="2">Uncharacterized protein</fullName>
    </submittedName>
</protein>
<reference evidence="2 3" key="1">
    <citation type="submission" date="2022-10" db="EMBL/GenBank/DDBJ databases">
        <title>Ruegeria sp. nov., isolated from ocean surface water.</title>
        <authorList>
            <person name="He W."/>
            <person name="Wang L."/>
            <person name="Zhang D.-F."/>
        </authorList>
    </citation>
    <scope>NUCLEOTIDE SEQUENCE [LARGE SCALE GENOMIC DNA]</scope>
    <source>
        <strain evidence="2 3">WL0004</strain>
    </source>
</reference>
<dbReference type="RefSeq" id="WP_263390373.1">
    <property type="nucleotide sequence ID" value="NZ_JAOVQN010000043.1"/>
</dbReference>
<feature type="transmembrane region" description="Helical" evidence="1">
    <location>
        <begin position="21"/>
        <end position="39"/>
    </location>
</feature>
<evidence type="ECO:0000313" key="3">
    <source>
        <dbReference type="Proteomes" id="UP001321014"/>
    </source>
</evidence>
<evidence type="ECO:0000313" key="2">
    <source>
        <dbReference type="EMBL" id="MCU9840514.1"/>
    </source>
</evidence>